<dbReference type="KEGG" id="har:HEAR2147"/>
<sequence length="85" mass="9087">MKIQLRFFASVREALGVTQESITVPESVATVGDVRVFLQQRGGVWAEALADGRSLRMAYDQEMTNAATPIADGGEVAFFPPVTGG</sequence>
<evidence type="ECO:0000256" key="2">
    <source>
        <dbReference type="ARBA" id="ARBA00024200"/>
    </source>
</evidence>
<accession>A4G6Z7</accession>
<dbReference type="InterPro" id="IPR003749">
    <property type="entry name" value="ThiS/MoaD-like"/>
</dbReference>
<dbReference type="AlphaFoldDB" id="A4G6Z7"/>
<dbReference type="PANTHER" id="PTHR33359:SF1">
    <property type="entry name" value="MOLYBDOPTERIN SYNTHASE SULFUR CARRIER SUBUNIT"/>
    <property type="match status" value="1"/>
</dbReference>
<dbReference type="Gene3D" id="3.10.20.30">
    <property type="match status" value="1"/>
</dbReference>
<evidence type="ECO:0000256" key="3">
    <source>
        <dbReference type="ARBA" id="ARBA00024247"/>
    </source>
</evidence>
<dbReference type="Pfam" id="PF02597">
    <property type="entry name" value="ThiS"/>
    <property type="match status" value="1"/>
</dbReference>
<dbReference type="GO" id="GO:0000166">
    <property type="term" value="F:nucleotide binding"/>
    <property type="evidence" value="ECO:0007669"/>
    <property type="project" value="UniProtKB-KW"/>
</dbReference>
<comment type="similarity">
    <text evidence="2">Belongs to the MoaD family.</text>
</comment>
<dbReference type="CDD" id="cd00754">
    <property type="entry name" value="Ubl_MoaD"/>
    <property type="match status" value="1"/>
</dbReference>
<dbReference type="NCBIfam" id="TIGR01682">
    <property type="entry name" value="moaD"/>
    <property type="match status" value="1"/>
</dbReference>
<dbReference type="GO" id="GO:1990133">
    <property type="term" value="C:molybdopterin adenylyltransferase complex"/>
    <property type="evidence" value="ECO:0007669"/>
    <property type="project" value="TreeGrafter"/>
</dbReference>
<name>A4G6Z7_HERAR</name>
<dbReference type="GO" id="GO:0006777">
    <property type="term" value="P:Mo-molybdopterin cofactor biosynthetic process"/>
    <property type="evidence" value="ECO:0007669"/>
    <property type="project" value="InterPro"/>
</dbReference>
<evidence type="ECO:0000313" key="5">
    <source>
        <dbReference type="Proteomes" id="UP000006697"/>
    </source>
</evidence>
<proteinExistence type="inferred from homology"/>
<protein>
    <recommendedName>
        <fullName evidence="3">Molybdopterin synthase sulfur carrier subunit</fullName>
    </recommendedName>
</protein>
<dbReference type="EMBL" id="CU207211">
    <property type="protein sequence ID" value="CAL62284.1"/>
    <property type="molecule type" value="Genomic_DNA"/>
</dbReference>
<dbReference type="InterPro" id="IPR016155">
    <property type="entry name" value="Mopterin_synth/thiamin_S_b"/>
</dbReference>
<organism evidence="4 5">
    <name type="scientific">Herminiimonas arsenicoxydans</name>
    <dbReference type="NCBI Taxonomy" id="204773"/>
    <lineage>
        <taxon>Bacteria</taxon>
        <taxon>Pseudomonadati</taxon>
        <taxon>Pseudomonadota</taxon>
        <taxon>Betaproteobacteria</taxon>
        <taxon>Burkholderiales</taxon>
        <taxon>Oxalobacteraceae</taxon>
        <taxon>Herminiimonas</taxon>
    </lineage>
</organism>
<dbReference type="STRING" id="204773.HEAR2147"/>
<dbReference type="InterPro" id="IPR012675">
    <property type="entry name" value="Beta-grasp_dom_sf"/>
</dbReference>
<dbReference type="OrthoDB" id="9801945at2"/>
<gene>
    <name evidence="4" type="primary">moaD</name>
    <name evidence="4" type="ordered locus">HEAR2147</name>
</gene>
<dbReference type="HOGENOM" id="CLU_114601_4_0_4"/>
<reference evidence="4 5" key="1">
    <citation type="journal article" date="2007" name="PLoS Genet.">
        <title>A tale of two oxidation states: bacterial colonization of arsenic-rich environments.</title>
        <authorList>
            <person name="Muller D."/>
            <person name="Medigue C."/>
            <person name="Koechler S."/>
            <person name="Barbe V."/>
            <person name="Barakat M."/>
            <person name="Talla E."/>
            <person name="Bonnefoy V."/>
            <person name="Krin E."/>
            <person name="Arsene-Ploetze F."/>
            <person name="Carapito C."/>
            <person name="Chandler M."/>
            <person name="Cournoyer B."/>
            <person name="Cruveiller S."/>
            <person name="Dossat C."/>
            <person name="Duval S."/>
            <person name="Heymann M."/>
            <person name="Leize E."/>
            <person name="Lieutaud A."/>
            <person name="Lievremont D."/>
            <person name="Makita Y."/>
            <person name="Mangenot S."/>
            <person name="Nitschke W."/>
            <person name="Ortet P."/>
            <person name="Perdrial N."/>
            <person name="Schoepp B."/>
            <person name="Siguier N."/>
            <person name="Simeonova D.D."/>
            <person name="Rouy Z."/>
            <person name="Segurens B."/>
            <person name="Turlin E."/>
            <person name="Vallenet D."/>
            <person name="Van Dorsselaer A."/>
            <person name="Weiss S."/>
            <person name="Weissenbach J."/>
            <person name="Lett M.C."/>
            <person name="Danchin A."/>
            <person name="Bertin P.N."/>
        </authorList>
    </citation>
    <scope>NUCLEOTIDE SEQUENCE [LARGE SCALE GENOMIC DNA]</scope>
    <source>
        <strain evidence="5">ULPAs1</strain>
    </source>
</reference>
<keyword evidence="1" id="KW-0547">Nucleotide-binding</keyword>
<dbReference type="SUPFAM" id="SSF54285">
    <property type="entry name" value="MoaD/ThiS"/>
    <property type="match status" value="1"/>
</dbReference>
<evidence type="ECO:0000256" key="1">
    <source>
        <dbReference type="ARBA" id="ARBA00022741"/>
    </source>
</evidence>
<dbReference type="Proteomes" id="UP000006697">
    <property type="component" value="Chromosome"/>
</dbReference>
<evidence type="ECO:0000313" key="4">
    <source>
        <dbReference type="EMBL" id="CAL62284.1"/>
    </source>
</evidence>
<dbReference type="eggNOG" id="COG1977">
    <property type="taxonomic scope" value="Bacteria"/>
</dbReference>
<keyword evidence="5" id="KW-1185">Reference proteome</keyword>
<dbReference type="PANTHER" id="PTHR33359">
    <property type="entry name" value="MOLYBDOPTERIN SYNTHASE SULFUR CARRIER SUBUNIT"/>
    <property type="match status" value="1"/>
</dbReference>
<dbReference type="InterPro" id="IPR044672">
    <property type="entry name" value="MOCS2A"/>
</dbReference>